<gene>
    <name evidence="1" type="ORF">TRAPUB_5263</name>
</gene>
<reference evidence="1 2" key="1">
    <citation type="submission" date="2016-10" db="EMBL/GenBank/DDBJ databases">
        <title>Genome sequence of the basidiomycete white-rot fungus Trametes pubescens.</title>
        <authorList>
            <person name="Makela M.R."/>
            <person name="Granchi Z."/>
            <person name="Peng M."/>
            <person name="De Vries R.P."/>
            <person name="Grigoriev I."/>
            <person name="Riley R."/>
            <person name="Hilden K."/>
        </authorList>
    </citation>
    <scope>NUCLEOTIDE SEQUENCE [LARGE SCALE GENOMIC DNA]</scope>
    <source>
        <strain evidence="1 2">FBCC735</strain>
    </source>
</reference>
<dbReference type="Proteomes" id="UP000184267">
    <property type="component" value="Unassembled WGS sequence"/>
</dbReference>
<dbReference type="EMBL" id="MNAD01001563">
    <property type="protein sequence ID" value="OJT04027.1"/>
    <property type="molecule type" value="Genomic_DNA"/>
</dbReference>
<sequence>MSTEQLTTPLGARAVSRCVQAASSRVVVRIRASVRVRPYPARRTNFTSLVSDTRRLVSPRDIDGNAADSCPFATRSAGRRVWGVRDFREFRNWRLWEAATRFVTEAGAMSFAEDSRRS</sequence>
<organism evidence="1 2">
    <name type="scientific">Trametes pubescens</name>
    <name type="common">White-rot fungus</name>
    <dbReference type="NCBI Taxonomy" id="154538"/>
    <lineage>
        <taxon>Eukaryota</taxon>
        <taxon>Fungi</taxon>
        <taxon>Dikarya</taxon>
        <taxon>Basidiomycota</taxon>
        <taxon>Agaricomycotina</taxon>
        <taxon>Agaricomycetes</taxon>
        <taxon>Polyporales</taxon>
        <taxon>Polyporaceae</taxon>
        <taxon>Trametes</taxon>
    </lineage>
</organism>
<comment type="caution">
    <text evidence="1">The sequence shown here is derived from an EMBL/GenBank/DDBJ whole genome shotgun (WGS) entry which is preliminary data.</text>
</comment>
<evidence type="ECO:0000313" key="1">
    <source>
        <dbReference type="EMBL" id="OJT04027.1"/>
    </source>
</evidence>
<name>A0A1M2V927_TRAPU</name>
<protein>
    <submittedName>
        <fullName evidence="1">Uncharacterized protein</fullName>
    </submittedName>
</protein>
<proteinExistence type="predicted"/>
<dbReference type="AlphaFoldDB" id="A0A1M2V927"/>
<evidence type="ECO:0000313" key="2">
    <source>
        <dbReference type="Proteomes" id="UP000184267"/>
    </source>
</evidence>
<keyword evidence="2" id="KW-1185">Reference proteome</keyword>
<accession>A0A1M2V927</accession>